<dbReference type="Gene3D" id="2.115.10.20">
    <property type="entry name" value="Glycosyl hydrolase domain, family 43"/>
    <property type="match status" value="1"/>
</dbReference>
<feature type="active site" description="Proton acceptor" evidence="4">
    <location>
        <position position="47"/>
    </location>
</feature>
<evidence type="ECO:0000256" key="3">
    <source>
        <dbReference type="ARBA" id="ARBA00023295"/>
    </source>
</evidence>
<evidence type="ECO:0000256" key="6">
    <source>
        <dbReference type="RuleBase" id="RU361187"/>
    </source>
</evidence>
<reference evidence="8" key="1">
    <citation type="submission" date="2023-08" db="EMBL/GenBank/DDBJ databases">
        <title>Black Yeasts Isolated from many extreme environments.</title>
        <authorList>
            <person name="Coleine C."/>
            <person name="Stajich J.E."/>
            <person name="Selbmann L."/>
        </authorList>
    </citation>
    <scope>NUCLEOTIDE SEQUENCE</scope>
    <source>
        <strain evidence="8">CCFEE 5401</strain>
    </source>
</reference>
<dbReference type="PANTHER" id="PTHR42812">
    <property type="entry name" value="BETA-XYLOSIDASE"/>
    <property type="match status" value="1"/>
</dbReference>
<keyword evidence="7" id="KW-0732">Signal</keyword>
<evidence type="ECO:0000313" key="8">
    <source>
        <dbReference type="EMBL" id="KAK5111197.1"/>
    </source>
</evidence>
<dbReference type="Pfam" id="PF04616">
    <property type="entry name" value="Glyco_hydro_43"/>
    <property type="match status" value="1"/>
</dbReference>
<evidence type="ECO:0000313" key="9">
    <source>
        <dbReference type="Proteomes" id="UP001310890"/>
    </source>
</evidence>
<dbReference type="GO" id="GO:0004553">
    <property type="term" value="F:hydrolase activity, hydrolyzing O-glycosyl compounds"/>
    <property type="evidence" value="ECO:0007669"/>
    <property type="project" value="InterPro"/>
</dbReference>
<evidence type="ECO:0000256" key="5">
    <source>
        <dbReference type="PIRSR" id="PIRSR606710-2"/>
    </source>
</evidence>
<dbReference type="PANTHER" id="PTHR42812:SF5">
    <property type="entry name" value="ENDO-ARABINASE"/>
    <property type="match status" value="1"/>
</dbReference>
<organism evidence="8 9">
    <name type="scientific">Meristemomyces frigidus</name>
    <dbReference type="NCBI Taxonomy" id="1508187"/>
    <lineage>
        <taxon>Eukaryota</taxon>
        <taxon>Fungi</taxon>
        <taxon>Dikarya</taxon>
        <taxon>Ascomycota</taxon>
        <taxon>Pezizomycotina</taxon>
        <taxon>Dothideomycetes</taxon>
        <taxon>Dothideomycetidae</taxon>
        <taxon>Mycosphaerellales</taxon>
        <taxon>Teratosphaeriaceae</taxon>
        <taxon>Meristemomyces</taxon>
    </lineage>
</organism>
<evidence type="ECO:0000256" key="7">
    <source>
        <dbReference type="SAM" id="SignalP"/>
    </source>
</evidence>
<dbReference type="AlphaFoldDB" id="A0AAN7TD51"/>
<name>A0AAN7TD51_9PEZI</name>
<dbReference type="CDD" id="cd08999">
    <property type="entry name" value="GH43_ABN-like"/>
    <property type="match status" value="1"/>
</dbReference>
<dbReference type="InterPro" id="IPR023296">
    <property type="entry name" value="Glyco_hydro_beta-prop_sf"/>
</dbReference>
<evidence type="ECO:0000256" key="1">
    <source>
        <dbReference type="ARBA" id="ARBA00009865"/>
    </source>
</evidence>
<feature type="active site" description="Proton donor" evidence="4">
    <location>
        <position position="244"/>
    </location>
</feature>
<keyword evidence="2 6" id="KW-0378">Hydrolase</keyword>
<dbReference type="GO" id="GO:0005975">
    <property type="term" value="P:carbohydrate metabolic process"/>
    <property type="evidence" value="ECO:0007669"/>
    <property type="project" value="InterPro"/>
</dbReference>
<evidence type="ECO:0000256" key="4">
    <source>
        <dbReference type="PIRSR" id="PIRSR606710-1"/>
    </source>
</evidence>
<feature type="signal peptide" evidence="7">
    <location>
        <begin position="1"/>
        <end position="20"/>
    </location>
</feature>
<dbReference type="InterPro" id="IPR006710">
    <property type="entry name" value="Glyco_hydro_43"/>
</dbReference>
<dbReference type="InterPro" id="IPR051795">
    <property type="entry name" value="Glycosyl_Hydrlase_43"/>
</dbReference>
<evidence type="ECO:0000256" key="2">
    <source>
        <dbReference type="ARBA" id="ARBA00022801"/>
    </source>
</evidence>
<evidence type="ECO:0008006" key="10">
    <source>
        <dbReference type="Google" id="ProtNLM"/>
    </source>
</evidence>
<gene>
    <name evidence="8" type="ORF">LTR62_005225</name>
</gene>
<accession>A0AAN7TD51</accession>
<proteinExistence type="inferred from homology"/>
<keyword evidence="3 6" id="KW-0326">Glycosidase</keyword>
<dbReference type="SUPFAM" id="SSF75005">
    <property type="entry name" value="Arabinanase/levansucrase/invertase"/>
    <property type="match status" value="1"/>
</dbReference>
<protein>
    <recommendedName>
        <fullName evidence="10">Glycoside hydrolase family 43 protein</fullName>
    </recommendedName>
</protein>
<comment type="caution">
    <text evidence="8">The sequence shown here is derived from an EMBL/GenBank/DDBJ whole genome shotgun (WGS) entry which is preliminary data.</text>
</comment>
<dbReference type="EMBL" id="JAVRRL010000041">
    <property type="protein sequence ID" value="KAK5111197.1"/>
    <property type="molecule type" value="Genomic_DNA"/>
</dbReference>
<feature type="chain" id="PRO_5042886332" description="Glycoside hydrolase family 43 protein" evidence="7">
    <location>
        <begin position="21"/>
        <end position="341"/>
    </location>
</feature>
<dbReference type="Proteomes" id="UP001310890">
    <property type="component" value="Unassembled WGS sequence"/>
</dbReference>
<comment type="similarity">
    <text evidence="1 6">Belongs to the glycosyl hydrolase 43 family.</text>
</comment>
<feature type="site" description="Important for catalytic activity, responsible for pKa modulation of the active site Glu and correct orientation of both the proton donor and substrate" evidence="5">
    <location>
        <position position="170"/>
    </location>
</feature>
<sequence length="341" mass="35433">MSILRLCFAFWALTLQLCLAAPVPQPTVSLVKRAEAGPEIGGANFPDPSIIQVSGVWYAFATRTIGSSIHIQIASSPDFVIWTILKDPDGSQKDALPNLPAWVDASSPNTWAPDLIQIENNFVMYYSATTGANPNQHCIGAATSSSITGPFTPVGSAALICPTFQGGAIDAAGYWEAATGQRYITYKVDGNSQGHGGACGNGVAPYVPTPIMLQPVSAADGYTLQGAPTQLLNNNGAADTGIVEAPSMTKVGGTYILFFSSGCFTTGSYTVSYATSTSITGPFTRASNPLFATGVDGLNTPGSADIYRDGSHMLFHGNSPQGTGRALYTAQIVINGNTVSA</sequence>